<dbReference type="FunFam" id="3.10.290.10:FF:000003">
    <property type="entry name" value="Pseudouridine synthase"/>
    <property type="match status" value="1"/>
</dbReference>
<evidence type="ECO:0000256" key="5">
    <source>
        <dbReference type="ARBA" id="ARBA00037383"/>
    </source>
</evidence>
<keyword evidence="10" id="KW-1185">Reference proteome</keyword>
<reference evidence="9 10" key="1">
    <citation type="journal article" date="2014" name="Genome Announc.">
        <title>Draft Genome Sequence of the Iron-Oxidizing, Acidophilic, and Halotolerant 'Thiobacillus prosperus' Type Strain DSM 5130.</title>
        <authorList>
            <person name="Ossandon F.J."/>
            <person name="Cardenas J.P."/>
            <person name="Corbett M."/>
            <person name="Quatrini R."/>
            <person name="Holmes D.S."/>
            <person name="Watkin E."/>
        </authorList>
    </citation>
    <scope>NUCLEOTIDE SEQUENCE [LARGE SCALE GENOMIC DNA]</scope>
    <source>
        <strain evidence="9 10">DSM 5130</strain>
    </source>
</reference>
<dbReference type="RefSeq" id="WP_065089078.1">
    <property type="nucleotide sequence ID" value="NZ_JQSG02000001.1"/>
</dbReference>
<name>A0A1A6C7B5_9GAMM</name>
<dbReference type="GO" id="GO:0000455">
    <property type="term" value="P:enzyme-directed rRNA pseudouridine synthesis"/>
    <property type="evidence" value="ECO:0007669"/>
    <property type="project" value="UniProtKB-ARBA"/>
</dbReference>
<dbReference type="GO" id="GO:0005829">
    <property type="term" value="C:cytosol"/>
    <property type="evidence" value="ECO:0007669"/>
    <property type="project" value="UniProtKB-ARBA"/>
</dbReference>
<evidence type="ECO:0000256" key="4">
    <source>
        <dbReference type="ARBA" id="ARBA00036944"/>
    </source>
</evidence>
<proteinExistence type="inferred from homology"/>
<dbReference type="Pfam" id="PF01479">
    <property type="entry name" value="S4"/>
    <property type="match status" value="1"/>
</dbReference>
<dbReference type="InterPro" id="IPR006145">
    <property type="entry name" value="PsdUridine_synth_RsuA/RluA"/>
</dbReference>
<sequence length="264" mass="29437">MSDSLPPERLQKLLARAGLGSRREIETWIAAGEITVNGEVATLGTRATADDRIARQGRLLSLARRVARPTQTLAYFKPEGEVSTRSDPEGRPSVYANLPRGRWVGVGRLDINTSGLLLFTSDGELAHKLMHPSSGIEREYAVRVRGEVSEAQIARLREGVELEDGHAGFDEVIDAGGSGGSNHWFHVVIREGRKREVRRLWEAVGLAVSRLIRVRYGPIQLGRSLRAGRWRMLEEQELRDLYQAAGLEAPQAKPARRARTPRRR</sequence>
<evidence type="ECO:0000313" key="10">
    <source>
        <dbReference type="Proteomes" id="UP000029273"/>
    </source>
</evidence>
<dbReference type="Pfam" id="PF00849">
    <property type="entry name" value="PseudoU_synth_2"/>
    <property type="match status" value="1"/>
</dbReference>
<comment type="function">
    <text evidence="5">Responsible for synthesis of pseudouridine from uracil-2605 in 23S ribosomal RNA.</text>
</comment>
<dbReference type="InterPro" id="IPR050343">
    <property type="entry name" value="RsuA_PseudoU_synthase"/>
</dbReference>
<dbReference type="Gene3D" id="3.30.70.580">
    <property type="entry name" value="Pseudouridine synthase I, catalytic domain, N-terminal subdomain"/>
    <property type="match status" value="1"/>
</dbReference>
<dbReference type="InterPro" id="IPR018496">
    <property type="entry name" value="PsdUridine_synth_RsuA/RluB_CS"/>
</dbReference>
<dbReference type="AlphaFoldDB" id="A0A1A6C7B5"/>
<dbReference type="FunFam" id="3.30.70.1560:FF:000001">
    <property type="entry name" value="Pseudouridine synthase"/>
    <property type="match status" value="1"/>
</dbReference>
<dbReference type="PANTHER" id="PTHR47683:SF3">
    <property type="entry name" value="RIBOSOMAL LARGE SUBUNIT PSEUDOURIDINE SYNTHASE B"/>
    <property type="match status" value="1"/>
</dbReference>
<evidence type="ECO:0000256" key="1">
    <source>
        <dbReference type="ARBA" id="ARBA00008348"/>
    </source>
</evidence>
<dbReference type="InterPro" id="IPR020103">
    <property type="entry name" value="PsdUridine_synth_cat_dom_sf"/>
</dbReference>
<dbReference type="InterPro" id="IPR020094">
    <property type="entry name" value="TruA/RsuA/RluB/E/F_N"/>
</dbReference>
<protein>
    <recommendedName>
        <fullName evidence="7">Pseudouridine synthase</fullName>
        <ecNumber evidence="7">5.4.99.-</ecNumber>
    </recommendedName>
</protein>
<organism evidence="9 10">
    <name type="scientific">Acidihalobacter prosperus</name>
    <dbReference type="NCBI Taxonomy" id="160660"/>
    <lineage>
        <taxon>Bacteria</taxon>
        <taxon>Pseudomonadati</taxon>
        <taxon>Pseudomonadota</taxon>
        <taxon>Gammaproteobacteria</taxon>
        <taxon>Chromatiales</taxon>
        <taxon>Ectothiorhodospiraceae</taxon>
        <taxon>Acidihalobacter</taxon>
    </lineage>
</organism>
<evidence type="ECO:0000256" key="6">
    <source>
        <dbReference type="PROSITE-ProRule" id="PRU00182"/>
    </source>
</evidence>
<dbReference type="OrthoDB" id="9807213at2"/>
<dbReference type="SUPFAM" id="SSF55174">
    <property type="entry name" value="Alpha-L RNA-binding motif"/>
    <property type="match status" value="1"/>
</dbReference>
<comment type="similarity">
    <text evidence="1 7">Belongs to the pseudouridine synthase RsuA family.</text>
</comment>
<dbReference type="SUPFAM" id="SSF55120">
    <property type="entry name" value="Pseudouridine synthase"/>
    <property type="match status" value="1"/>
</dbReference>
<dbReference type="InterPro" id="IPR000748">
    <property type="entry name" value="PsdUridine_synth_RsuA/RluB/E/F"/>
</dbReference>
<dbReference type="PANTHER" id="PTHR47683">
    <property type="entry name" value="PSEUDOURIDINE SYNTHASE FAMILY PROTEIN-RELATED"/>
    <property type="match status" value="1"/>
</dbReference>
<dbReference type="InterPro" id="IPR002942">
    <property type="entry name" value="S4_RNA-bd"/>
</dbReference>
<dbReference type="InterPro" id="IPR042092">
    <property type="entry name" value="PsdUridine_s_RsuA/RluB/E/F_cat"/>
</dbReference>
<feature type="domain" description="RNA-binding S4" evidence="8">
    <location>
        <begin position="8"/>
        <end position="68"/>
    </location>
</feature>
<dbReference type="NCBIfam" id="TIGR00093">
    <property type="entry name" value="pseudouridine synthase"/>
    <property type="match status" value="1"/>
</dbReference>
<dbReference type="EMBL" id="JQSG02000001">
    <property type="protein sequence ID" value="OBS10458.1"/>
    <property type="molecule type" value="Genomic_DNA"/>
</dbReference>
<dbReference type="SMART" id="SM00363">
    <property type="entry name" value="S4"/>
    <property type="match status" value="1"/>
</dbReference>
<dbReference type="Proteomes" id="UP000029273">
    <property type="component" value="Unassembled WGS sequence"/>
</dbReference>
<dbReference type="PROSITE" id="PS50889">
    <property type="entry name" value="S4"/>
    <property type="match status" value="1"/>
</dbReference>
<dbReference type="Gene3D" id="3.30.70.1560">
    <property type="entry name" value="Alpha-L RNA-binding motif"/>
    <property type="match status" value="1"/>
</dbReference>
<evidence type="ECO:0000256" key="3">
    <source>
        <dbReference type="ARBA" id="ARBA00023235"/>
    </source>
</evidence>
<evidence type="ECO:0000256" key="2">
    <source>
        <dbReference type="ARBA" id="ARBA00022884"/>
    </source>
</evidence>
<evidence type="ECO:0000259" key="8">
    <source>
        <dbReference type="SMART" id="SM00363"/>
    </source>
</evidence>
<dbReference type="GO" id="GO:0003723">
    <property type="term" value="F:RNA binding"/>
    <property type="evidence" value="ECO:0007669"/>
    <property type="project" value="UniProtKB-KW"/>
</dbReference>
<dbReference type="InterPro" id="IPR036986">
    <property type="entry name" value="S4_RNA-bd_sf"/>
</dbReference>
<gene>
    <name evidence="9" type="ORF">Thpro_020174</name>
</gene>
<keyword evidence="3 7" id="KW-0413">Isomerase</keyword>
<evidence type="ECO:0000256" key="7">
    <source>
        <dbReference type="RuleBase" id="RU003887"/>
    </source>
</evidence>
<comment type="caution">
    <text evidence="9">The sequence shown here is derived from an EMBL/GenBank/DDBJ whole genome shotgun (WGS) entry which is preliminary data.</text>
</comment>
<dbReference type="GO" id="GO:0160139">
    <property type="term" value="F:23S rRNA pseudouridine(2605) synthase activity"/>
    <property type="evidence" value="ECO:0007669"/>
    <property type="project" value="UniProtKB-EC"/>
</dbReference>
<dbReference type="EC" id="5.4.99.-" evidence="7"/>
<accession>A0A1A6C7B5</accession>
<dbReference type="PROSITE" id="PS01149">
    <property type="entry name" value="PSI_RSU"/>
    <property type="match status" value="1"/>
</dbReference>
<dbReference type="STRING" id="160660.BJI67_09200"/>
<dbReference type="Gene3D" id="3.10.290.10">
    <property type="entry name" value="RNA-binding S4 domain"/>
    <property type="match status" value="1"/>
</dbReference>
<evidence type="ECO:0000313" key="9">
    <source>
        <dbReference type="EMBL" id="OBS10458.1"/>
    </source>
</evidence>
<comment type="catalytic activity">
    <reaction evidence="4">
        <text>uridine(2605) in 23S rRNA = pseudouridine(2605) in 23S rRNA</text>
        <dbReference type="Rhea" id="RHEA:42520"/>
        <dbReference type="Rhea" id="RHEA-COMP:10095"/>
        <dbReference type="Rhea" id="RHEA-COMP:10096"/>
        <dbReference type="ChEBI" id="CHEBI:65314"/>
        <dbReference type="ChEBI" id="CHEBI:65315"/>
        <dbReference type="EC" id="5.4.99.22"/>
    </reaction>
</comment>
<dbReference type="CDD" id="cd00165">
    <property type="entry name" value="S4"/>
    <property type="match status" value="1"/>
</dbReference>
<keyword evidence="2 6" id="KW-0694">RNA-binding</keyword>